<reference evidence="1 2" key="1">
    <citation type="submission" date="2024-05" db="EMBL/GenBank/DDBJ databases">
        <title>Haplotype-resolved chromosome-level genome assembly of Huyou (Citrus changshanensis).</title>
        <authorList>
            <person name="Miao C."/>
            <person name="Chen W."/>
            <person name="Wu Y."/>
            <person name="Wang L."/>
            <person name="Zhao S."/>
            <person name="Grierson D."/>
            <person name="Xu C."/>
            <person name="Chen K."/>
        </authorList>
    </citation>
    <scope>NUCLEOTIDE SEQUENCE [LARGE SCALE GENOMIC DNA]</scope>
    <source>
        <strain evidence="1">01-14</strain>
        <tissue evidence="1">Leaf</tissue>
    </source>
</reference>
<sequence>MAGNKKTKSCFSLLNIFKSQRPNRRREDSYDDVGSTARRIWPSDEDKGPYGVAEPRIDGAAEDFILKFHEARISESEGHAVYKATKEVLVDESGWFWRLSGSDFKTQKDLFPLRLSDVLESSRCVEMTEVHEFNF</sequence>
<accession>A0AAP0M2K9</accession>
<protein>
    <submittedName>
        <fullName evidence="1">Uncharacterized protein</fullName>
    </submittedName>
</protein>
<dbReference type="EMBL" id="JBCGBO010000006">
    <property type="protein sequence ID" value="KAK9192439.1"/>
    <property type="molecule type" value="Genomic_DNA"/>
</dbReference>
<evidence type="ECO:0000313" key="2">
    <source>
        <dbReference type="Proteomes" id="UP001428341"/>
    </source>
</evidence>
<keyword evidence="2" id="KW-1185">Reference proteome</keyword>
<comment type="caution">
    <text evidence="1">The sequence shown here is derived from an EMBL/GenBank/DDBJ whole genome shotgun (WGS) entry which is preliminary data.</text>
</comment>
<gene>
    <name evidence="1" type="ORF">WN944_003130</name>
</gene>
<organism evidence="1 2">
    <name type="scientific">Citrus x changshan-huyou</name>
    <dbReference type="NCBI Taxonomy" id="2935761"/>
    <lineage>
        <taxon>Eukaryota</taxon>
        <taxon>Viridiplantae</taxon>
        <taxon>Streptophyta</taxon>
        <taxon>Embryophyta</taxon>
        <taxon>Tracheophyta</taxon>
        <taxon>Spermatophyta</taxon>
        <taxon>Magnoliopsida</taxon>
        <taxon>eudicotyledons</taxon>
        <taxon>Gunneridae</taxon>
        <taxon>Pentapetalae</taxon>
        <taxon>rosids</taxon>
        <taxon>malvids</taxon>
        <taxon>Sapindales</taxon>
        <taxon>Rutaceae</taxon>
        <taxon>Aurantioideae</taxon>
        <taxon>Citrus</taxon>
    </lineage>
</organism>
<evidence type="ECO:0000313" key="1">
    <source>
        <dbReference type="EMBL" id="KAK9192439.1"/>
    </source>
</evidence>
<name>A0AAP0M2K9_9ROSI</name>
<dbReference type="Proteomes" id="UP001428341">
    <property type="component" value="Unassembled WGS sequence"/>
</dbReference>
<dbReference type="AlphaFoldDB" id="A0AAP0M2K9"/>
<dbReference type="PANTHER" id="PTHR33511">
    <property type="entry name" value="OS06G0632400 PROTEIN"/>
    <property type="match status" value="1"/>
</dbReference>
<proteinExistence type="predicted"/>